<dbReference type="InterPro" id="IPR008279">
    <property type="entry name" value="PEP-util_enz_mobile_dom"/>
</dbReference>
<dbReference type="Pfam" id="PF00391">
    <property type="entry name" value="PEP-utilizers"/>
    <property type="match status" value="1"/>
</dbReference>
<evidence type="ECO:0000256" key="3">
    <source>
        <dbReference type="ARBA" id="ARBA00022840"/>
    </source>
</evidence>
<dbReference type="PANTHER" id="PTHR43030">
    <property type="entry name" value="PHOSPHOENOLPYRUVATE SYNTHASE"/>
    <property type="match status" value="1"/>
</dbReference>
<dbReference type="Gene3D" id="3.50.30.10">
    <property type="entry name" value="Phosphohistidine domain"/>
    <property type="match status" value="1"/>
</dbReference>
<evidence type="ECO:0000313" key="6">
    <source>
        <dbReference type="Proteomes" id="UP000178873"/>
    </source>
</evidence>
<organism evidence="5 6">
    <name type="scientific">Candidatus Taylorbacteria bacterium RIFCSPHIGHO2_01_FULL_46_22b</name>
    <dbReference type="NCBI Taxonomy" id="1802301"/>
    <lineage>
        <taxon>Bacteria</taxon>
        <taxon>Candidatus Tayloriibacteriota</taxon>
    </lineage>
</organism>
<dbReference type="InterPro" id="IPR006319">
    <property type="entry name" value="PEP_synth"/>
</dbReference>
<dbReference type="GO" id="GO:0008986">
    <property type="term" value="F:pyruvate, water dikinase activity"/>
    <property type="evidence" value="ECO:0007669"/>
    <property type="project" value="InterPro"/>
</dbReference>
<reference evidence="5 6" key="1">
    <citation type="journal article" date="2016" name="Nat. Commun.">
        <title>Thousands of microbial genomes shed light on interconnected biogeochemical processes in an aquifer system.</title>
        <authorList>
            <person name="Anantharaman K."/>
            <person name="Brown C.T."/>
            <person name="Hug L.A."/>
            <person name="Sharon I."/>
            <person name="Castelle C.J."/>
            <person name="Probst A.J."/>
            <person name="Thomas B.C."/>
            <person name="Singh A."/>
            <person name="Wilkins M.J."/>
            <person name="Karaoz U."/>
            <person name="Brodie E.L."/>
            <person name="Williams K.H."/>
            <person name="Hubbard S.S."/>
            <person name="Banfield J.F."/>
        </authorList>
    </citation>
    <scope>NUCLEOTIDE SEQUENCE [LARGE SCALE GENOMIC DNA]</scope>
</reference>
<evidence type="ECO:0000256" key="2">
    <source>
        <dbReference type="ARBA" id="ARBA00022741"/>
    </source>
</evidence>
<dbReference type="PANTHER" id="PTHR43030:SF1">
    <property type="entry name" value="PHOSPHOENOLPYRUVATE SYNTHASE"/>
    <property type="match status" value="1"/>
</dbReference>
<accession>A0A1G2M1D0</accession>
<sequence>MEYIQGLTRKELSKWTGKEWYHQRFDGSPYFIHFIAEAQIDFHIERKKGTNFDVHYCFFENGKADWYMEMEDIKKIYTAVIKNGGGDISYSTKFIAEWDGDEKAFYALCEHIGETDLAKLTDKELITLHNEFVETVLSRNSSSSTIDGFALGTDEIVAAHIKKLYDASPLKDTMRLNELFSILTAPVHLSFINEAEVSLIKIALAVRKDPAQRTKLLQRHQQEFFWIHNNYVDAYVLSVEHFNTELEKLLALSEDLNVTLKKIEETPARHIEEKKKYWSLVEQDKELEFLLKVSEDFTKWQDDRKKATLWTMHYGSLILSEIGKRTNISLELIKYMSPREVGKIFDITPSSEDFKKRKENCVFFWDTEGHEVLVGKEADQVKETILKTTDLSHVNDFRGLTACMGKVVGTVKIIKSAKEVDKVNEGDILVAVMTRPDYVPAMKKAAAIVTDEGGVTSHAAIVARELNKPCVIGTKIATKVLKDGMTVEVNADHGLVSIL</sequence>
<dbReference type="AlphaFoldDB" id="A0A1G2M1D0"/>
<dbReference type="STRING" id="1802301.A2664_03650"/>
<dbReference type="Proteomes" id="UP000178873">
    <property type="component" value="Unassembled WGS sequence"/>
</dbReference>
<proteinExistence type="inferred from homology"/>
<keyword evidence="2" id="KW-0547">Nucleotide-binding</keyword>
<evidence type="ECO:0000256" key="1">
    <source>
        <dbReference type="ARBA" id="ARBA00007837"/>
    </source>
</evidence>
<name>A0A1G2M1D0_9BACT</name>
<dbReference type="InterPro" id="IPR018274">
    <property type="entry name" value="PEP_util_AS"/>
</dbReference>
<gene>
    <name evidence="5" type="ORF">A2664_03650</name>
</gene>
<keyword evidence="3" id="KW-0067">ATP-binding</keyword>
<evidence type="ECO:0000313" key="5">
    <source>
        <dbReference type="EMBL" id="OHA17685.1"/>
    </source>
</evidence>
<dbReference type="EMBL" id="MHRF01000013">
    <property type="protein sequence ID" value="OHA17685.1"/>
    <property type="molecule type" value="Genomic_DNA"/>
</dbReference>
<dbReference type="InterPro" id="IPR036637">
    <property type="entry name" value="Phosphohistidine_dom_sf"/>
</dbReference>
<comment type="similarity">
    <text evidence="1">Belongs to the PEP-utilizing enzyme family.</text>
</comment>
<evidence type="ECO:0000259" key="4">
    <source>
        <dbReference type="Pfam" id="PF00391"/>
    </source>
</evidence>
<dbReference type="PROSITE" id="PS00370">
    <property type="entry name" value="PEP_ENZYMES_PHOS_SITE"/>
    <property type="match status" value="1"/>
</dbReference>
<dbReference type="SUPFAM" id="SSF52009">
    <property type="entry name" value="Phosphohistidine domain"/>
    <property type="match status" value="1"/>
</dbReference>
<dbReference type="GO" id="GO:0005524">
    <property type="term" value="F:ATP binding"/>
    <property type="evidence" value="ECO:0007669"/>
    <property type="project" value="UniProtKB-KW"/>
</dbReference>
<protein>
    <recommendedName>
        <fullName evidence="4">PEP-utilising enzyme mobile domain-containing protein</fullName>
    </recommendedName>
</protein>
<feature type="domain" description="PEP-utilising enzyme mobile" evidence="4">
    <location>
        <begin position="424"/>
        <end position="494"/>
    </location>
</feature>
<comment type="caution">
    <text evidence="5">The sequence shown here is derived from an EMBL/GenBank/DDBJ whole genome shotgun (WGS) entry which is preliminary data.</text>
</comment>